<evidence type="ECO:0000313" key="5">
    <source>
        <dbReference type="EnsemblPlants" id="Kaladp0076s0135.1.v1.1.CDS.1"/>
    </source>
</evidence>
<dbReference type="AlphaFoldDB" id="A0A7N0UP77"/>
<organism evidence="5 6">
    <name type="scientific">Kalanchoe fedtschenkoi</name>
    <name type="common">Lavender scallops</name>
    <name type="synonym">South American air plant</name>
    <dbReference type="NCBI Taxonomy" id="63787"/>
    <lineage>
        <taxon>Eukaryota</taxon>
        <taxon>Viridiplantae</taxon>
        <taxon>Streptophyta</taxon>
        <taxon>Embryophyta</taxon>
        <taxon>Tracheophyta</taxon>
        <taxon>Spermatophyta</taxon>
        <taxon>Magnoliopsida</taxon>
        <taxon>eudicotyledons</taxon>
        <taxon>Gunneridae</taxon>
        <taxon>Pentapetalae</taxon>
        <taxon>Saxifragales</taxon>
        <taxon>Crassulaceae</taxon>
        <taxon>Kalanchoe</taxon>
    </lineage>
</organism>
<keyword evidence="2" id="KW-0677">Repeat</keyword>
<dbReference type="InterPro" id="IPR002885">
    <property type="entry name" value="PPR_rpt"/>
</dbReference>
<accession>A0A7N0UP77</accession>
<dbReference type="GO" id="GO:0008270">
    <property type="term" value="F:zinc ion binding"/>
    <property type="evidence" value="ECO:0007669"/>
    <property type="project" value="InterPro"/>
</dbReference>
<evidence type="ECO:0000256" key="1">
    <source>
        <dbReference type="ARBA" id="ARBA00006643"/>
    </source>
</evidence>
<dbReference type="PANTHER" id="PTHR47926:SF396">
    <property type="entry name" value="PENTATRICOPEPTIDE REPEAT-CONTAINING PROTEIN"/>
    <property type="match status" value="1"/>
</dbReference>
<dbReference type="InterPro" id="IPR046849">
    <property type="entry name" value="E2_motif"/>
</dbReference>
<evidence type="ECO:0000313" key="6">
    <source>
        <dbReference type="Proteomes" id="UP000594263"/>
    </source>
</evidence>
<dbReference type="GO" id="GO:0009451">
    <property type="term" value="P:RNA modification"/>
    <property type="evidence" value="ECO:0007669"/>
    <property type="project" value="InterPro"/>
</dbReference>
<dbReference type="OMA" id="QAGVCPN"/>
<feature type="repeat" description="PPR" evidence="3">
    <location>
        <begin position="373"/>
        <end position="407"/>
    </location>
</feature>
<comment type="similarity">
    <text evidence="1">Belongs to the PPR family. PCMP-H subfamily.</text>
</comment>
<evidence type="ECO:0000256" key="2">
    <source>
        <dbReference type="ARBA" id="ARBA00022737"/>
    </source>
</evidence>
<dbReference type="PROSITE" id="PS51375">
    <property type="entry name" value="PPR"/>
    <property type="match status" value="5"/>
</dbReference>
<proteinExistence type="inferred from homology"/>
<keyword evidence="6" id="KW-1185">Reference proteome</keyword>
<dbReference type="PANTHER" id="PTHR47926">
    <property type="entry name" value="PENTATRICOPEPTIDE REPEAT-CONTAINING PROTEIN"/>
    <property type="match status" value="1"/>
</dbReference>
<dbReference type="Gene3D" id="1.25.40.10">
    <property type="entry name" value="Tetratricopeptide repeat domain"/>
    <property type="match status" value="4"/>
</dbReference>
<dbReference type="EnsemblPlants" id="Kaladp0076s0135.1.v1.1">
    <property type="protein sequence ID" value="Kaladp0076s0135.1.v1.1.CDS.1"/>
    <property type="gene ID" value="Kaladp0076s0135.v1.1"/>
</dbReference>
<feature type="domain" description="DYW" evidence="4">
    <location>
        <begin position="587"/>
        <end position="679"/>
    </location>
</feature>
<dbReference type="Proteomes" id="UP000594263">
    <property type="component" value="Unplaced"/>
</dbReference>
<dbReference type="GO" id="GO:0003723">
    <property type="term" value="F:RNA binding"/>
    <property type="evidence" value="ECO:0007669"/>
    <property type="project" value="InterPro"/>
</dbReference>
<dbReference type="FunFam" id="1.25.40.10:FF:000682">
    <property type="entry name" value="Pentatricopeptide repeat-containing protein At3g16610"/>
    <property type="match status" value="1"/>
</dbReference>
<dbReference type="InterPro" id="IPR046960">
    <property type="entry name" value="PPR_At4g14850-like_plant"/>
</dbReference>
<dbReference type="FunFam" id="1.25.40.10:FF:000031">
    <property type="entry name" value="Pentatricopeptide repeat-containing protein mitochondrial"/>
    <property type="match status" value="1"/>
</dbReference>
<feature type="repeat" description="PPR" evidence="3">
    <location>
        <begin position="408"/>
        <end position="442"/>
    </location>
</feature>
<dbReference type="InterPro" id="IPR011990">
    <property type="entry name" value="TPR-like_helical_dom_sf"/>
</dbReference>
<dbReference type="NCBIfam" id="TIGR00756">
    <property type="entry name" value="PPR"/>
    <property type="match status" value="4"/>
</dbReference>
<dbReference type="Pfam" id="PF14432">
    <property type="entry name" value="DYW_deaminase"/>
    <property type="match status" value="1"/>
</dbReference>
<dbReference type="FunFam" id="1.25.40.10:FF:000366">
    <property type="entry name" value="Pentatricopeptide (PPR) repeat-containing protein"/>
    <property type="match status" value="1"/>
</dbReference>
<dbReference type="Pfam" id="PF20430">
    <property type="entry name" value="Eplus_motif"/>
    <property type="match status" value="1"/>
</dbReference>
<dbReference type="Pfam" id="PF13041">
    <property type="entry name" value="PPR_2"/>
    <property type="match status" value="3"/>
</dbReference>
<feature type="repeat" description="PPR" evidence="3">
    <location>
        <begin position="69"/>
        <end position="103"/>
    </location>
</feature>
<feature type="repeat" description="PPR" evidence="3">
    <location>
        <begin position="170"/>
        <end position="205"/>
    </location>
</feature>
<dbReference type="Pfam" id="PF01535">
    <property type="entry name" value="PPR"/>
    <property type="match status" value="2"/>
</dbReference>
<name>A0A7N0UP77_KALFE</name>
<dbReference type="InterPro" id="IPR046848">
    <property type="entry name" value="E_motif"/>
</dbReference>
<feature type="repeat" description="PPR" evidence="3">
    <location>
        <begin position="272"/>
        <end position="306"/>
    </location>
</feature>
<protein>
    <recommendedName>
        <fullName evidence="4">DYW domain-containing protein</fullName>
    </recommendedName>
</protein>
<reference evidence="5" key="1">
    <citation type="submission" date="2021-01" db="UniProtKB">
        <authorList>
            <consortium name="EnsemblPlants"/>
        </authorList>
    </citation>
    <scope>IDENTIFICATION</scope>
</reference>
<dbReference type="Gramene" id="Kaladp0076s0135.1.v1.1">
    <property type="protein sequence ID" value="Kaladp0076s0135.1.v1.1.CDS.1"/>
    <property type="gene ID" value="Kaladp0076s0135.v1.1"/>
</dbReference>
<dbReference type="InterPro" id="IPR032867">
    <property type="entry name" value="DYW_dom"/>
</dbReference>
<sequence length="679" mass="76323">MRARSLDVFYSSLIDKSTTRNHLLQIHAHLAALGLRENGFLITKFLNACANVGETRYARQVFDEFPDPYVFLWNAVIRGSAKHNLFDAAVRFYSRMQMARVSPDCFTFPHVLKACGEMLSLRVGKFVHGQIFRRGFHDDVFVQNGLVAMYCKCGEVELARVVFEGLSDRTVVSWTSVISGCSQNGQSMEALRLFSQMRLCSNVRPDWIALVSVLKAYADLEDLNQGKSVHACVIKMGLEVEQDLVVTLTAMYARSGQVGTARSMFDRVECPNLLLWNAMISGYAKHGSPEKALELFKIMIGRKTSMDSITLRSAILAQVHAGSLNEAKWMDDFIREGEYRDDVFVSSALIDMYAKCGSVDSARMVFDRTIRKDVVVWSAMIVGYALHGQGGQALDLFNSMKQTGVRPNDVTFVGLLMACNHSGLAAQGWELFQSMKLYGIEPRHQHYACVVDLLARAGYLSKAYDFIKEMPIEPGVSIWGALLSACKVYRHVALGEYAAEKLFALDPLNTGHYVQLSNLYASVRLWDQVARIRVLMKEKGLTKDLGHSSIEINGKLEAFRAGDRSHPKFKQILEELEDLERRLKDAGYVPQRESVLHDLNSEEVEETLCNHSERIAIAYGLISTASKTTLRITKNLRACVNCHSATKLISKLVDREIVVRDANRFHHFKDGICSCGDYW</sequence>
<evidence type="ECO:0000259" key="4">
    <source>
        <dbReference type="Pfam" id="PF14432"/>
    </source>
</evidence>
<dbReference type="SUPFAM" id="SSF48452">
    <property type="entry name" value="TPR-like"/>
    <property type="match status" value="1"/>
</dbReference>
<dbReference type="Pfam" id="PF20431">
    <property type="entry name" value="E_motif"/>
    <property type="match status" value="1"/>
</dbReference>
<evidence type="ECO:0000256" key="3">
    <source>
        <dbReference type="PROSITE-ProRule" id="PRU00708"/>
    </source>
</evidence>